<dbReference type="RefSeq" id="WP_335914411.1">
    <property type="nucleotide sequence ID" value="NZ_JBAMYB010000013.1"/>
</dbReference>
<dbReference type="Gene3D" id="2.70.98.10">
    <property type="match status" value="1"/>
</dbReference>
<gene>
    <name evidence="1" type="ORF">V8Q02_22195</name>
</gene>
<dbReference type="InterPro" id="IPR014718">
    <property type="entry name" value="GH-type_carb-bd"/>
</dbReference>
<protein>
    <submittedName>
        <fullName evidence="1">Aldose 1-epimerase</fullName>
    </submittedName>
</protein>
<name>A0ABU8CPC2_9HYPH</name>
<dbReference type="InterPro" id="IPR011013">
    <property type="entry name" value="Gal_mutarotase_sf_dom"/>
</dbReference>
<dbReference type="CDD" id="cd09021">
    <property type="entry name" value="Aldose_epim_Ec_YphB"/>
    <property type="match status" value="1"/>
</dbReference>
<reference evidence="1 2" key="1">
    <citation type="submission" date="2024-01" db="EMBL/GenBank/DDBJ databases">
        <title>Draft genome sequences of three bacterial strains isolated from Acacia saligna represent a potential new species within the genus Rhizobium.</title>
        <authorList>
            <person name="Tambong J.T."/>
            <person name="Mnasri B."/>
        </authorList>
    </citation>
    <scope>NUCLEOTIDE SEQUENCE [LARGE SCALE GENOMIC DNA]</scope>
    <source>
        <strain evidence="1 2">1AS12I</strain>
    </source>
</reference>
<proteinExistence type="predicted"/>
<organism evidence="1 2">
    <name type="scientific">Rhizobium aouanii</name>
    <dbReference type="NCBI Taxonomy" id="3118145"/>
    <lineage>
        <taxon>Bacteria</taxon>
        <taxon>Pseudomonadati</taxon>
        <taxon>Pseudomonadota</taxon>
        <taxon>Alphaproteobacteria</taxon>
        <taxon>Hyphomicrobiales</taxon>
        <taxon>Rhizobiaceae</taxon>
        <taxon>Rhizobium/Agrobacterium group</taxon>
        <taxon>Rhizobium</taxon>
    </lineage>
</organism>
<comment type="caution">
    <text evidence="1">The sequence shown here is derived from an EMBL/GenBank/DDBJ whole genome shotgun (WGS) entry which is preliminary data.</text>
</comment>
<dbReference type="InterPro" id="IPR008183">
    <property type="entry name" value="Aldose_1/G6P_1-epimerase"/>
</dbReference>
<sequence length="296" mass="33286">MSIVSLEAGPLSLRVSTRGGLVLGFWRDVGSGRTALLRPCLFDDVDALGSSCYPLVPFGNRVKDNKFSFEGNDYHFRPNTDWDKHYLHGEGWQADWSIGGRTPTSIELVFVHEGQGTPYEYQARQRFALDEQGLTMTLAVENRGQRSLPFGLGWHPYFPMTPKTTLLAPARKFWTEVEGWLPGHQTEIPKELDFSSPAPLPQHWVNNGFEDWNGEACITWPERNTSLHLTADAIFKNAFVFVSDTTFDTSFKRDYFCFEPMSHLADGHNMPDLGGLKVLKSGEAISGSIHMRPSSI</sequence>
<keyword evidence="2" id="KW-1185">Reference proteome</keyword>
<evidence type="ECO:0000313" key="2">
    <source>
        <dbReference type="Proteomes" id="UP001531129"/>
    </source>
</evidence>
<dbReference type="SUPFAM" id="SSF74650">
    <property type="entry name" value="Galactose mutarotase-like"/>
    <property type="match status" value="1"/>
</dbReference>
<dbReference type="Proteomes" id="UP001531129">
    <property type="component" value="Unassembled WGS sequence"/>
</dbReference>
<dbReference type="EMBL" id="JBAMYC010000013">
    <property type="protein sequence ID" value="MEI1250691.1"/>
    <property type="molecule type" value="Genomic_DNA"/>
</dbReference>
<dbReference type="Pfam" id="PF01263">
    <property type="entry name" value="Aldose_epim"/>
    <property type="match status" value="1"/>
</dbReference>
<accession>A0ABU8CPC2</accession>
<evidence type="ECO:0000313" key="1">
    <source>
        <dbReference type="EMBL" id="MEI1250691.1"/>
    </source>
</evidence>